<dbReference type="GO" id="GO:0005886">
    <property type="term" value="C:plasma membrane"/>
    <property type="evidence" value="ECO:0007669"/>
    <property type="project" value="UniProtKB-SubCell"/>
</dbReference>
<dbReference type="GO" id="GO:0043952">
    <property type="term" value="P:protein transport by the Sec complex"/>
    <property type="evidence" value="ECO:0007669"/>
    <property type="project" value="UniProtKB-UniRule"/>
</dbReference>
<dbReference type="PANTHER" id="PTHR33910:SF1">
    <property type="entry name" value="PROTEIN TRANSLOCASE SUBUNIT SECE"/>
    <property type="match status" value="1"/>
</dbReference>
<dbReference type="Proteomes" id="UP000249066">
    <property type="component" value="Unassembled WGS sequence"/>
</dbReference>
<dbReference type="PRINTS" id="PR01650">
    <property type="entry name" value="SECETRNLCASE"/>
</dbReference>
<evidence type="ECO:0000256" key="3">
    <source>
        <dbReference type="ARBA" id="ARBA00022475"/>
    </source>
</evidence>
<dbReference type="InterPro" id="IPR005807">
    <property type="entry name" value="SecE_bac"/>
</dbReference>
<keyword evidence="7 9" id="KW-0811">Translocation</keyword>
<dbReference type="GO" id="GO:0065002">
    <property type="term" value="P:intracellular protein transmembrane transport"/>
    <property type="evidence" value="ECO:0007669"/>
    <property type="project" value="UniProtKB-UniRule"/>
</dbReference>
<sequence length="63" mass="7111">MSNIPQFINQVKAETAKVVWPTSRETMMTTLMVIIMTTVLGLFFFGVDHFYSLIVRSLLSLAA</sequence>
<keyword evidence="2 9" id="KW-0813">Transport</keyword>
<keyword evidence="3 9" id="KW-1003">Cell membrane</keyword>
<comment type="subunit">
    <text evidence="9">Component of the Sec protein translocase complex. Heterotrimer consisting of SecY, SecE and SecG subunits. The heterotrimers can form oligomers, although 1 heterotrimer is thought to be able to translocate proteins. Interacts with the ribosome. Interacts with SecDF, and other proteins may be involved. Interacts with SecA.</text>
</comment>
<comment type="subcellular location">
    <subcellularLocation>
        <location evidence="9">Cell membrane</location>
        <topology evidence="9">Single-pass membrane protein</topology>
    </subcellularLocation>
    <subcellularLocation>
        <location evidence="1">Membrane</location>
    </subcellularLocation>
</comment>
<dbReference type="Pfam" id="PF00584">
    <property type="entry name" value="SecE"/>
    <property type="match status" value="1"/>
</dbReference>
<organism evidence="10 11">
    <name type="scientific">Sphingomonas sanxanigenens</name>
    <dbReference type="NCBI Taxonomy" id="397260"/>
    <lineage>
        <taxon>Bacteria</taxon>
        <taxon>Pseudomonadati</taxon>
        <taxon>Pseudomonadota</taxon>
        <taxon>Alphaproteobacteria</taxon>
        <taxon>Sphingomonadales</taxon>
        <taxon>Sphingomonadaceae</taxon>
        <taxon>Sphingomonas</taxon>
    </lineage>
</organism>
<comment type="function">
    <text evidence="9">Essential subunit of the Sec protein translocation channel SecYEG. Clamps together the 2 halves of SecY. May contact the channel plug during translocation.</text>
</comment>
<keyword evidence="4 9" id="KW-0812">Transmembrane</keyword>
<keyword evidence="8 9" id="KW-0472">Membrane</keyword>
<dbReference type="EMBL" id="QFNN01000007">
    <property type="protein sequence ID" value="PZO91601.1"/>
    <property type="molecule type" value="Genomic_DNA"/>
</dbReference>
<evidence type="ECO:0000256" key="1">
    <source>
        <dbReference type="ARBA" id="ARBA00004370"/>
    </source>
</evidence>
<dbReference type="InterPro" id="IPR038379">
    <property type="entry name" value="SecE_sf"/>
</dbReference>
<gene>
    <name evidence="9 10" type="primary">secE</name>
    <name evidence="10" type="ORF">DI623_02665</name>
</gene>
<accession>A0A2W5C902</accession>
<comment type="caution">
    <text evidence="10">The sequence shown here is derived from an EMBL/GenBank/DDBJ whole genome shotgun (WGS) entry which is preliminary data.</text>
</comment>
<dbReference type="NCBIfam" id="TIGR00964">
    <property type="entry name" value="secE_bact"/>
    <property type="match status" value="1"/>
</dbReference>
<evidence type="ECO:0000256" key="7">
    <source>
        <dbReference type="ARBA" id="ARBA00023010"/>
    </source>
</evidence>
<dbReference type="GO" id="GO:0008320">
    <property type="term" value="F:protein transmembrane transporter activity"/>
    <property type="evidence" value="ECO:0007669"/>
    <property type="project" value="UniProtKB-UniRule"/>
</dbReference>
<dbReference type="Gene3D" id="1.20.5.1030">
    <property type="entry name" value="Preprotein translocase secy subunit"/>
    <property type="match status" value="1"/>
</dbReference>
<evidence type="ECO:0000256" key="2">
    <source>
        <dbReference type="ARBA" id="ARBA00022448"/>
    </source>
</evidence>
<dbReference type="PANTHER" id="PTHR33910">
    <property type="entry name" value="PROTEIN TRANSLOCASE SUBUNIT SECE"/>
    <property type="match status" value="1"/>
</dbReference>
<feature type="transmembrane region" description="Helical" evidence="9">
    <location>
        <begin position="27"/>
        <end position="47"/>
    </location>
</feature>
<dbReference type="InterPro" id="IPR001901">
    <property type="entry name" value="Translocase_SecE/Sec61-g"/>
</dbReference>
<keyword evidence="5 9" id="KW-0653">Protein transport</keyword>
<evidence type="ECO:0000256" key="8">
    <source>
        <dbReference type="ARBA" id="ARBA00023136"/>
    </source>
</evidence>
<dbReference type="HAMAP" id="MF_00422">
    <property type="entry name" value="SecE"/>
    <property type="match status" value="1"/>
</dbReference>
<proteinExistence type="inferred from homology"/>
<dbReference type="AlphaFoldDB" id="A0A2W5C902"/>
<dbReference type="PROSITE" id="PS01067">
    <property type="entry name" value="SECE_SEC61G"/>
    <property type="match status" value="1"/>
</dbReference>
<evidence type="ECO:0000313" key="11">
    <source>
        <dbReference type="Proteomes" id="UP000249066"/>
    </source>
</evidence>
<reference evidence="10 11" key="1">
    <citation type="submission" date="2017-08" db="EMBL/GenBank/DDBJ databases">
        <title>Infants hospitalized years apart are colonized by the same room-sourced microbial strains.</title>
        <authorList>
            <person name="Brooks B."/>
            <person name="Olm M.R."/>
            <person name="Firek B.A."/>
            <person name="Baker R."/>
            <person name="Thomas B.C."/>
            <person name="Morowitz M.J."/>
            <person name="Banfield J.F."/>
        </authorList>
    </citation>
    <scope>NUCLEOTIDE SEQUENCE [LARGE SCALE GENOMIC DNA]</scope>
    <source>
        <strain evidence="10">S2_018_000_R2_101</strain>
    </source>
</reference>
<dbReference type="GO" id="GO:0009306">
    <property type="term" value="P:protein secretion"/>
    <property type="evidence" value="ECO:0007669"/>
    <property type="project" value="UniProtKB-UniRule"/>
</dbReference>
<name>A0A2W5C902_9SPHN</name>
<evidence type="ECO:0000313" key="10">
    <source>
        <dbReference type="EMBL" id="PZO91601.1"/>
    </source>
</evidence>
<keyword evidence="6 9" id="KW-1133">Transmembrane helix</keyword>
<dbReference type="GO" id="GO:0006605">
    <property type="term" value="P:protein targeting"/>
    <property type="evidence" value="ECO:0007669"/>
    <property type="project" value="UniProtKB-UniRule"/>
</dbReference>
<evidence type="ECO:0000256" key="5">
    <source>
        <dbReference type="ARBA" id="ARBA00022927"/>
    </source>
</evidence>
<protein>
    <recommendedName>
        <fullName evidence="9">Protein translocase subunit SecE</fullName>
    </recommendedName>
</protein>
<evidence type="ECO:0000256" key="6">
    <source>
        <dbReference type="ARBA" id="ARBA00022989"/>
    </source>
</evidence>
<evidence type="ECO:0000256" key="4">
    <source>
        <dbReference type="ARBA" id="ARBA00022692"/>
    </source>
</evidence>
<comment type="similarity">
    <text evidence="9">Belongs to the SecE/SEC61-gamma family.</text>
</comment>
<evidence type="ECO:0000256" key="9">
    <source>
        <dbReference type="HAMAP-Rule" id="MF_00422"/>
    </source>
</evidence>